<evidence type="ECO:0000256" key="3">
    <source>
        <dbReference type="SAM" id="MobiDB-lite"/>
    </source>
</evidence>
<dbReference type="EMBL" id="UYRS01000898">
    <property type="protein sequence ID" value="VDK24182.1"/>
    <property type="molecule type" value="Genomic_DNA"/>
</dbReference>
<dbReference type="GO" id="GO:0030136">
    <property type="term" value="C:clathrin-coated vesicle"/>
    <property type="evidence" value="ECO:0007669"/>
    <property type="project" value="TreeGrafter"/>
</dbReference>
<gene>
    <name evidence="5" type="ORF">TASK_LOCUS2034</name>
</gene>
<dbReference type="STRING" id="60517.A0A0R3VX89"/>
<name>A0A0R3VX89_TAEAS</name>
<dbReference type="GO" id="GO:0048268">
    <property type="term" value="P:clathrin coat assembly"/>
    <property type="evidence" value="ECO:0007669"/>
    <property type="project" value="TreeGrafter"/>
</dbReference>
<evidence type="ECO:0000259" key="4">
    <source>
        <dbReference type="Pfam" id="PF22699"/>
    </source>
</evidence>
<evidence type="ECO:0000256" key="2">
    <source>
        <dbReference type="SAM" id="Coils"/>
    </source>
</evidence>
<dbReference type="OrthoDB" id="5593455at2759"/>
<dbReference type="InterPro" id="IPR054713">
    <property type="entry name" value="GMIP/FCHO2-like_FCH"/>
</dbReference>
<dbReference type="AlphaFoldDB" id="A0A0R3VX89"/>
<dbReference type="Proteomes" id="UP000282613">
    <property type="component" value="Unassembled WGS sequence"/>
</dbReference>
<dbReference type="Gene3D" id="1.20.1270.60">
    <property type="entry name" value="Arfaptin homology (AH) domain/BAR domain"/>
    <property type="match status" value="1"/>
</dbReference>
<reference evidence="7" key="1">
    <citation type="submission" date="2017-02" db="UniProtKB">
        <authorList>
            <consortium name="WormBaseParasite"/>
        </authorList>
    </citation>
    <scope>IDENTIFICATION</scope>
</reference>
<dbReference type="GO" id="GO:0005886">
    <property type="term" value="C:plasma membrane"/>
    <property type="evidence" value="ECO:0007669"/>
    <property type="project" value="TreeGrafter"/>
</dbReference>
<dbReference type="PANTHER" id="PTHR23065:SF15">
    <property type="entry name" value="AT02057P"/>
    <property type="match status" value="1"/>
</dbReference>
<dbReference type="SUPFAM" id="SSF103657">
    <property type="entry name" value="BAR/IMD domain-like"/>
    <property type="match status" value="1"/>
</dbReference>
<protein>
    <submittedName>
        <fullName evidence="7">F-BAR domain-containing protein</fullName>
    </submittedName>
</protein>
<dbReference type="Pfam" id="PF22699">
    <property type="entry name" value="GMIP-like_FCH"/>
    <property type="match status" value="1"/>
</dbReference>
<reference evidence="5 6" key="2">
    <citation type="submission" date="2018-11" db="EMBL/GenBank/DDBJ databases">
        <authorList>
            <consortium name="Pathogen Informatics"/>
        </authorList>
    </citation>
    <scope>NUCLEOTIDE SEQUENCE [LARGE SCALE GENOMIC DNA]</scope>
</reference>
<feature type="domain" description="GMIP/FCHO2-like FCH" evidence="4">
    <location>
        <begin position="39"/>
        <end position="239"/>
    </location>
</feature>
<evidence type="ECO:0000256" key="1">
    <source>
        <dbReference type="ARBA" id="ARBA00023054"/>
    </source>
</evidence>
<keyword evidence="1 2" id="KW-0175">Coiled coil</keyword>
<evidence type="ECO:0000313" key="5">
    <source>
        <dbReference type="EMBL" id="VDK24182.1"/>
    </source>
</evidence>
<dbReference type="WBParaSite" id="TASK_0000203301-mRNA-1">
    <property type="protein sequence ID" value="TASK_0000203301-mRNA-1"/>
    <property type="gene ID" value="TASK_0000203301"/>
</dbReference>
<evidence type="ECO:0000313" key="7">
    <source>
        <dbReference type="WBParaSite" id="TASK_0000203301-mRNA-1"/>
    </source>
</evidence>
<feature type="region of interest" description="Disordered" evidence="3">
    <location>
        <begin position="418"/>
        <end position="445"/>
    </location>
</feature>
<proteinExistence type="predicted"/>
<keyword evidence="6" id="KW-1185">Reference proteome</keyword>
<dbReference type="GO" id="GO:0005905">
    <property type="term" value="C:clathrin-coated pit"/>
    <property type="evidence" value="ECO:0007669"/>
    <property type="project" value="TreeGrafter"/>
</dbReference>
<dbReference type="PANTHER" id="PTHR23065">
    <property type="entry name" value="PROLINE-SERINE-THREONINE PHOSPHATASE INTERACTING PROTEIN 1"/>
    <property type="match status" value="1"/>
</dbReference>
<dbReference type="InterPro" id="IPR027267">
    <property type="entry name" value="AH/BAR_dom_sf"/>
</dbReference>
<feature type="coiled-coil region" evidence="2">
    <location>
        <begin position="133"/>
        <end position="160"/>
    </location>
</feature>
<organism evidence="7">
    <name type="scientific">Taenia asiatica</name>
    <name type="common">Asian tapeworm</name>
    <dbReference type="NCBI Taxonomy" id="60517"/>
    <lineage>
        <taxon>Eukaryota</taxon>
        <taxon>Metazoa</taxon>
        <taxon>Spiralia</taxon>
        <taxon>Lophotrochozoa</taxon>
        <taxon>Platyhelminthes</taxon>
        <taxon>Cestoda</taxon>
        <taxon>Eucestoda</taxon>
        <taxon>Cyclophyllidea</taxon>
        <taxon>Taeniidae</taxon>
        <taxon>Taenia</taxon>
    </lineage>
</organism>
<accession>A0A0R3VX89</accession>
<sequence length="471" mass="52691">MKSSFKSTSEFCEFLRDVNTIEENYAKALCKLAKQAASYSSAGSLKLWWSLFSSFLEKSISLRSNLESERLNIWRDVQKYLEELQKKQRNLKDNESSTQEVVHSFQVATTHLQKAKELYHTRYKEYERVRLNETHSTRDIEKAETKLKKAQDEYKYSVEKYNNLRLQFVDKMRLACNNFEEMEVAHLTRMCEFFGRFAEALVQSRSTDLSLVTDFNQQRSLVLTPNRLLFNIIEERGTGCLEPLPAEFEDVEVAAAFPNTTDEAGCGGSVDAGLASQSFTSHPLHILPNPNSLRAASALPAFGSQESPITSHQSPLDPSWQSSLSEINGTHSNGLGRRAGILFQRRNRQNSAGLDADTASVNSSGSTTGSFAQKLANVRNLARLPRRTPNSPSEMASKVIQPSISTCLRVDDEGYNIRPTNPWASEHSKSPSSSSNSGSSSSSPSEKTFKGLKVRLFYLLSFTGIGLFLKS</sequence>
<feature type="compositionally biased region" description="Low complexity" evidence="3">
    <location>
        <begin position="430"/>
        <end position="445"/>
    </location>
</feature>
<evidence type="ECO:0000313" key="6">
    <source>
        <dbReference type="Proteomes" id="UP000282613"/>
    </source>
</evidence>
<dbReference type="GO" id="GO:0072583">
    <property type="term" value="P:clathrin-dependent endocytosis"/>
    <property type="evidence" value="ECO:0007669"/>
    <property type="project" value="TreeGrafter"/>
</dbReference>